<evidence type="ECO:0000313" key="10">
    <source>
        <dbReference type="Proteomes" id="UP000632125"/>
    </source>
</evidence>
<dbReference type="AlphaFoldDB" id="A0A927CQN8"/>
<dbReference type="PANTHER" id="PTHR43227">
    <property type="entry name" value="BLL4140 PROTEIN"/>
    <property type="match status" value="1"/>
</dbReference>
<evidence type="ECO:0000256" key="7">
    <source>
        <dbReference type="RuleBase" id="RU363032"/>
    </source>
</evidence>
<dbReference type="GO" id="GO:0055085">
    <property type="term" value="P:transmembrane transport"/>
    <property type="evidence" value="ECO:0007669"/>
    <property type="project" value="InterPro"/>
</dbReference>
<evidence type="ECO:0000256" key="3">
    <source>
        <dbReference type="ARBA" id="ARBA00022475"/>
    </source>
</evidence>
<dbReference type="PANTHER" id="PTHR43227:SF11">
    <property type="entry name" value="BLL4140 PROTEIN"/>
    <property type="match status" value="1"/>
</dbReference>
<evidence type="ECO:0000256" key="2">
    <source>
        <dbReference type="ARBA" id="ARBA00022448"/>
    </source>
</evidence>
<feature type="transmembrane region" description="Helical" evidence="7">
    <location>
        <begin position="129"/>
        <end position="152"/>
    </location>
</feature>
<dbReference type="Proteomes" id="UP000632125">
    <property type="component" value="Unassembled WGS sequence"/>
</dbReference>
<feature type="transmembrane region" description="Helical" evidence="7">
    <location>
        <begin position="21"/>
        <end position="47"/>
    </location>
</feature>
<evidence type="ECO:0000256" key="1">
    <source>
        <dbReference type="ARBA" id="ARBA00004651"/>
    </source>
</evidence>
<keyword evidence="5 7" id="KW-1133">Transmembrane helix</keyword>
<dbReference type="InterPro" id="IPR035906">
    <property type="entry name" value="MetI-like_sf"/>
</dbReference>
<evidence type="ECO:0000313" key="9">
    <source>
        <dbReference type="EMBL" id="MBD2871043.1"/>
    </source>
</evidence>
<keyword evidence="6 7" id="KW-0472">Membrane</keyword>
<dbReference type="SUPFAM" id="SSF161098">
    <property type="entry name" value="MetI-like"/>
    <property type="match status" value="1"/>
</dbReference>
<comment type="caution">
    <text evidence="9">The sequence shown here is derived from an EMBL/GenBank/DDBJ whole genome shotgun (WGS) entry which is preliminary data.</text>
</comment>
<dbReference type="InterPro" id="IPR050809">
    <property type="entry name" value="UgpAE/MalFG_permease"/>
</dbReference>
<feature type="transmembrane region" description="Helical" evidence="7">
    <location>
        <begin position="87"/>
        <end position="108"/>
    </location>
</feature>
<accession>A0A927CQN8</accession>
<organism evidence="9 10">
    <name type="scientific">Paenibacillus arenilitoris</name>
    <dbReference type="NCBI Taxonomy" id="2772299"/>
    <lineage>
        <taxon>Bacteria</taxon>
        <taxon>Bacillati</taxon>
        <taxon>Bacillota</taxon>
        <taxon>Bacilli</taxon>
        <taxon>Bacillales</taxon>
        <taxon>Paenibacillaceae</taxon>
        <taxon>Paenibacillus</taxon>
    </lineage>
</organism>
<keyword evidence="2 7" id="KW-0813">Transport</keyword>
<dbReference type="Pfam" id="PF00528">
    <property type="entry name" value="BPD_transp_1"/>
    <property type="match status" value="1"/>
</dbReference>
<evidence type="ECO:0000256" key="5">
    <source>
        <dbReference type="ARBA" id="ARBA00022989"/>
    </source>
</evidence>
<keyword evidence="10" id="KW-1185">Reference proteome</keyword>
<feature type="transmembrane region" description="Helical" evidence="7">
    <location>
        <begin position="279"/>
        <end position="303"/>
    </location>
</feature>
<dbReference type="GO" id="GO:0005886">
    <property type="term" value="C:plasma membrane"/>
    <property type="evidence" value="ECO:0007669"/>
    <property type="project" value="UniProtKB-SubCell"/>
</dbReference>
<keyword evidence="4 7" id="KW-0812">Transmembrane</keyword>
<dbReference type="Gene3D" id="1.10.3720.10">
    <property type="entry name" value="MetI-like"/>
    <property type="match status" value="1"/>
</dbReference>
<dbReference type="EMBL" id="JACXIY010000026">
    <property type="protein sequence ID" value="MBD2871043.1"/>
    <property type="molecule type" value="Genomic_DNA"/>
</dbReference>
<feature type="transmembrane region" description="Helical" evidence="7">
    <location>
        <begin position="219"/>
        <end position="243"/>
    </location>
</feature>
<proteinExistence type="inferred from homology"/>
<evidence type="ECO:0000259" key="8">
    <source>
        <dbReference type="PROSITE" id="PS50928"/>
    </source>
</evidence>
<evidence type="ECO:0000256" key="4">
    <source>
        <dbReference type="ARBA" id="ARBA00022692"/>
    </source>
</evidence>
<name>A0A927CQN8_9BACL</name>
<dbReference type="PROSITE" id="PS50928">
    <property type="entry name" value="ABC_TM1"/>
    <property type="match status" value="1"/>
</dbReference>
<comment type="subcellular location">
    <subcellularLocation>
        <location evidence="1 7">Cell membrane</location>
        <topology evidence="1 7">Multi-pass membrane protein</topology>
    </subcellularLocation>
</comment>
<evidence type="ECO:0000256" key="6">
    <source>
        <dbReference type="ARBA" id="ARBA00023136"/>
    </source>
</evidence>
<protein>
    <submittedName>
        <fullName evidence="9">Sugar ABC transporter permease</fullName>
    </submittedName>
</protein>
<dbReference type="InterPro" id="IPR000515">
    <property type="entry name" value="MetI-like"/>
</dbReference>
<feature type="domain" description="ABC transmembrane type-1" evidence="8">
    <location>
        <begin position="83"/>
        <end position="298"/>
    </location>
</feature>
<keyword evidence="3" id="KW-1003">Cell membrane</keyword>
<gene>
    <name evidence="9" type="ORF">IDH41_20875</name>
</gene>
<dbReference type="RefSeq" id="WP_190864475.1">
    <property type="nucleotide sequence ID" value="NZ_JACXIY010000026.1"/>
</dbReference>
<sequence length="313" mass="34969">MKLSRRKGYSLGYDFRTQLELNIMIWPAIILICVFSFFPFFGLLMAFKSYDPITGIKGIFTSPWNHFQHFTLIFDNFQFWPMIKNTIGINLLGSLVGLPATLLFALLLNEITSAKFKSFIQTVTYLPHFLSWVIYGGLFITLLNPEGGIVNYLLMQLHLVGKPVQFLADPDYFWGITIVTGLLKDIGWGAILYLAAIAGVDQSLYEAAAIDGAGRFKRMLHVTIPSIMPTVMILIIFAVSGMFNNNFTQIFVLQNSLNLPASQVIDTYIYQTGLLQFQFAAATAIGLMKSVLALVLLIGANFASQRLTKSGLF</sequence>
<dbReference type="CDD" id="cd06261">
    <property type="entry name" value="TM_PBP2"/>
    <property type="match status" value="1"/>
</dbReference>
<feature type="transmembrane region" description="Helical" evidence="7">
    <location>
        <begin position="172"/>
        <end position="198"/>
    </location>
</feature>
<comment type="similarity">
    <text evidence="7">Belongs to the binding-protein-dependent transport system permease family.</text>
</comment>
<reference evidence="9" key="1">
    <citation type="submission" date="2020-09" db="EMBL/GenBank/DDBJ databases">
        <title>A novel bacterium of genus Paenibacillus, isolated from South China Sea.</title>
        <authorList>
            <person name="Huang H."/>
            <person name="Mo K."/>
            <person name="Hu Y."/>
        </authorList>
    </citation>
    <scope>NUCLEOTIDE SEQUENCE</scope>
    <source>
        <strain evidence="9">IB182493</strain>
    </source>
</reference>